<feature type="transmembrane region" description="Helical" evidence="5">
    <location>
        <begin position="6"/>
        <end position="29"/>
    </location>
</feature>
<dbReference type="InterPro" id="IPR003660">
    <property type="entry name" value="HAMP_dom"/>
</dbReference>
<proteinExistence type="inferred from homology"/>
<dbReference type="eggNOG" id="COG0840">
    <property type="taxonomic scope" value="Bacteria"/>
</dbReference>
<accession>B3E547</accession>
<keyword evidence="5" id="KW-0472">Membrane</keyword>
<dbReference type="Pfam" id="PF00672">
    <property type="entry name" value="HAMP"/>
    <property type="match status" value="1"/>
</dbReference>
<reference evidence="8 9" key="1">
    <citation type="submission" date="2008-05" db="EMBL/GenBank/DDBJ databases">
        <title>Complete sequence of chromosome of Geobacter lovleyi SZ.</title>
        <authorList>
            <consortium name="US DOE Joint Genome Institute"/>
            <person name="Lucas S."/>
            <person name="Copeland A."/>
            <person name="Lapidus A."/>
            <person name="Glavina del Rio T."/>
            <person name="Dalin E."/>
            <person name="Tice H."/>
            <person name="Bruce D."/>
            <person name="Goodwin L."/>
            <person name="Pitluck S."/>
            <person name="Chertkov O."/>
            <person name="Meincke L."/>
            <person name="Brettin T."/>
            <person name="Detter J.C."/>
            <person name="Han C."/>
            <person name="Tapia R."/>
            <person name="Kuske C.R."/>
            <person name="Schmutz J."/>
            <person name="Larimer F."/>
            <person name="Land M."/>
            <person name="Hauser L."/>
            <person name="Kyrpides N."/>
            <person name="Mikhailova N."/>
            <person name="Sung Y."/>
            <person name="Fletcher K.E."/>
            <person name="Ritalahti K.M."/>
            <person name="Loeffler F.E."/>
            <person name="Richardson P."/>
        </authorList>
    </citation>
    <scope>NUCLEOTIDE SEQUENCE [LARGE SCALE GENOMIC DNA]</scope>
    <source>
        <strain evidence="9">ATCC BAA-1151 / DSM 17278 / SZ</strain>
    </source>
</reference>
<feature type="domain" description="HAMP" evidence="7">
    <location>
        <begin position="209"/>
        <end position="261"/>
    </location>
</feature>
<dbReference type="InterPro" id="IPR024478">
    <property type="entry name" value="HlyB_4HB_MCP"/>
</dbReference>
<dbReference type="GO" id="GO:0016020">
    <property type="term" value="C:membrane"/>
    <property type="evidence" value="ECO:0007669"/>
    <property type="project" value="UniProtKB-SubCell"/>
</dbReference>
<dbReference type="EMBL" id="CP001089">
    <property type="protein sequence ID" value="ACD94612.1"/>
    <property type="molecule type" value="Genomic_DNA"/>
</dbReference>
<dbReference type="OrthoDB" id="9791237at2"/>
<organism evidence="8 9">
    <name type="scientific">Trichlorobacter lovleyi (strain ATCC BAA-1151 / DSM 17278 / SZ)</name>
    <name type="common">Geobacter lovleyi</name>
    <dbReference type="NCBI Taxonomy" id="398767"/>
    <lineage>
        <taxon>Bacteria</taxon>
        <taxon>Pseudomonadati</taxon>
        <taxon>Thermodesulfobacteriota</taxon>
        <taxon>Desulfuromonadia</taxon>
        <taxon>Geobacterales</taxon>
        <taxon>Geobacteraceae</taxon>
        <taxon>Trichlorobacter</taxon>
    </lineage>
</organism>
<dbReference type="PANTHER" id="PTHR32089">
    <property type="entry name" value="METHYL-ACCEPTING CHEMOTAXIS PROTEIN MCPB"/>
    <property type="match status" value="1"/>
</dbReference>
<protein>
    <submittedName>
        <fullName evidence="8">Methyl-accepting chemotaxis sensory transducer</fullName>
    </submittedName>
</protein>
<evidence type="ECO:0000256" key="1">
    <source>
        <dbReference type="ARBA" id="ARBA00004370"/>
    </source>
</evidence>
<dbReference type="CDD" id="cd06225">
    <property type="entry name" value="HAMP"/>
    <property type="match status" value="1"/>
</dbReference>
<dbReference type="FunFam" id="1.10.287.950:FF:000001">
    <property type="entry name" value="Methyl-accepting chemotaxis sensory transducer"/>
    <property type="match status" value="1"/>
</dbReference>
<dbReference type="SMART" id="SM00304">
    <property type="entry name" value="HAMP"/>
    <property type="match status" value="1"/>
</dbReference>
<name>B3E547_TRIL1</name>
<evidence type="ECO:0000256" key="4">
    <source>
        <dbReference type="PROSITE-ProRule" id="PRU00284"/>
    </source>
</evidence>
<dbReference type="GO" id="GO:0007165">
    <property type="term" value="P:signal transduction"/>
    <property type="evidence" value="ECO:0007669"/>
    <property type="project" value="UniProtKB-KW"/>
</dbReference>
<evidence type="ECO:0000256" key="3">
    <source>
        <dbReference type="ARBA" id="ARBA00029447"/>
    </source>
</evidence>
<feature type="transmembrane region" description="Helical" evidence="5">
    <location>
        <begin position="185"/>
        <end position="207"/>
    </location>
</feature>
<dbReference type="Pfam" id="PF00015">
    <property type="entry name" value="MCPsignal"/>
    <property type="match status" value="1"/>
</dbReference>
<evidence type="ECO:0000313" key="8">
    <source>
        <dbReference type="EMBL" id="ACD94612.1"/>
    </source>
</evidence>
<dbReference type="AlphaFoldDB" id="B3E547"/>
<gene>
    <name evidence="8" type="ordered locus">Glov_0889</name>
</gene>
<evidence type="ECO:0000259" key="6">
    <source>
        <dbReference type="PROSITE" id="PS50111"/>
    </source>
</evidence>
<dbReference type="InterPro" id="IPR004089">
    <property type="entry name" value="MCPsignal_dom"/>
</dbReference>
<dbReference type="Proteomes" id="UP000002420">
    <property type="component" value="Chromosome"/>
</dbReference>
<evidence type="ECO:0000256" key="5">
    <source>
        <dbReference type="SAM" id="Phobius"/>
    </source>
</evidence>
<dbReference type="Gene3D" id="1.10.287.950">
    <property type="entry name" value="Methyl-accepting chemotaxis protein"/>
    <property type="match status" value="1"/>
</dbReference>
<feature type="domain" description="Methyl-accepting transducer" evidence="6">
    <location>
        <begin position="266"/>
        <end position="502"/>
    </location>
</feature>
<dbReference type="HOGENOM" id="CLU_000445_107_27_7"/>
<comment type="subcellular location">
    <subcellularLocation>
        <location evidence="1">Membrane</location>
    </subcellularLocation>
</comment>
<evidence type="ECO:0000313" key="9">
    <source>
        <dbReference type="Proteomes" id="UP000002420"/>
    </source>
</evidence>
<evidence type="ECO:0000259" key="7">
    <source>
        <dbReference type="PROSITE" id="PS50885"/>
    </source>
</evidence>
<dbReference type="PANTHER" id="PTHR32089:SF112">
    <property type="entry name" value="LYSOZYME-LIKE PROTEIN-RELATED"/>
    <property type="match status" value="1"/>
</dbReference>
<dbReference type="SMART" id="SM00283">
    <property type="entry name" value="MA"/>
    <property type="match status" value="1"/>
</dbReference>
<keyword evidence="5" id="KW-0812">Transmembrane</keyword>
<sequence>MKNLGITAKLMVGFGLIALLLLGTLVIGIQALRDMQHKLGEVQRVYQLSHQASKVQASIYSINDRVKHMGHLENTEEKQALLQLNAKDRDIYLDALKKLEAGTLLAEGKKLVEDYKGATVSGRTMIKNLVEAAMTNDRPRYLSALQDGTKLTREVTDPALKKLLEYYNDQAELAAQKAQSASRTALIFMIVCGTIAIGAALIISFLVTSTIIRPIRSCMQVADAIATGDLTVHIDAQGKDETAVLMRAMGNMAQYMRETIGMLKTAATNVADAANRLQHTSTDMLAGTDTVASQALNVATAGNEMAATAGDIAQNCQMTAQSADTASSAARTGETVVQSTINAMATITERVKSAAGTVDSLGKRSDQIGEIVSTIEDIADQTNLLALNAAIEAARAGEMGRGFAVVADEVRVLAERTTAATREIGQMIKNIQEETRTAVSAMDDGVRQVERGALEAEKSGTALQDILSQITAVTGQIGQIATAAEEQTATTHEISNNMQQITATVGHATQHAKDTATAAQHLSGLAGELQQLVARFKLAA</sequence>
<keyword evidence="2 4" id="KW-0807">Transducer</keyword>
<dbReference type="STRING" id="398767.Glov_0889"/>
<keyword evidence="5" id="KW-1133">Transmembrane helix</keyword>
<dbReference type="PROSITE" id="PS50885">
    <property type="entry name" value="HAMP"/>
    <property type="match status" value="1"/>
</dbReference>
<evidence type="ECO:0000256" key="2">
    <source>
        <dbReference type="ARBA" id="ARBA00023224"/>
    </source>
</evidence>
<dbReference type="RefSeq" id="WP_012468964.1">
    <property type="nucleotide sequence ID" value="NC_010814.1"/>
</dbReference>
<keyword evidence="9" id="KW-1185">Reference proteome</keyword>
<dbReference type="CDD" id="cd11386">
    <property type="entry name" value="MCP_signal"/>
    <property type="match status" value="1"/>
</dbReference>
<dbReference type="Pfam" id="PF12729">
    <property type="entry name" value="4HB_MCP_1"/>
    <property type="match status" value="1"/>
</dbReference>
<dbReference type="PROSITE" id="PS50111">
    <property type="entry name" value="CHEMOTAXIS_TRANSDUC_2"/>
    <property type="match status" value="1"/>
</dbReference>
<dbReference type="KEGG" id="glo:Glov_0889"/>
<dbReference type="SUPFAM" id="SSF58104">
    <property type="entry name" value="Methyl-accepting chemotaxis protein (MCP) signaling domain"/>
    <property type="match status" value="1"/>
</dbReference>
<dbReference type="GO" id="GO:0006935">
    <property type="term" value="P:chemotaxis"/>
    <property type="evidence" value="ECO:0007669"/>
    <property type="project" value="UniProtKB-ARBA"/>
</dbReference>
<comment type="similarity">
    <text evidence="3">Belongs to the methyl-accepting chemotaxis (MCP) protein family.</text>
</comment>